<evidence type="ECO:0000256" key="2">
    <source>
        <dbReference type="ARBA" id="ARBA00022679"/>
    </source>
</evidence>
<dbReference type="Gene3D" id="3.30.470.160">
    <property type="entry name" value="Inositol polyphosphate kinase"/>
    <property type="match status" value="2"/>
</dbReference>
<dbReference type="SUPFAM" id="SSF56104">
    <property type="entry name" value="SAICAR synthase-like"/>
    <property type="match status" value="1"/>
</dbReference>
<evidence type="ECO:0000313" key="6">
    <source>
        <dbReference type="EMBL" id="KAG8231313.1"/>
    </source>
</evidence>
<evidence type="ECO:0000256" key="1">
    <source>
        <dbReference type="ARBA" id="ARBA00007374"/>
    </source>
</evidence>
<dbReference type="AlphaFoldDB" id="A0A8K0KFD0"/>
<evidence type="ECO:0000256" key="5">
    <source>
        <dbReference type="SAM" id="MobiDB-lite"/>
    </source>
</evidence>
<feature type="region of interest" description="Disordered" evidence="5">
    <location>
        <begin position="499"/>
        <end position="540"/>
    </location>
</feature>
<keyword evidence="7" id="KW-1185">Reference proteome</keyword>
<dbReference type="GO" id="GO:0005737">
    <property type="term" value="C:cytoplasm"/>
    <property type="evidence" value="ECO:0007669"/>
    <property type="project" value="TreeGrafter"/>
</dbReference>
<keyword evidence="3 4" id="KW-0418">Kinase</keyword>
<sequence>MEDASERKLIQLEPFVHQVGGHSSMLCLDGATVAKPLVFREQRFYETLPATLRPFVPSFHGALEVHVLQGEGGYVTHAAAPPPLYRPHLGMRTRRSRIRLHDSGNIEIEGENEGMVFEDEEDDVVEQGVLIDEEGMLDEESRMSRSVRTSVGHALNPWVLRCHRESLSGLTPGTVQSILFETATLPDFILLENLTARFKQPCVLDLKVGTRQYGDSASPAKVRSKMMKVATTTSGKIGLRLGGMQVYQVTTRRFLCRNKLFGRALTIEGFRMALVQFLHNGWHIRLDVVKPLLERLEALEGILTRLGAARFYTCSLLCLYEGELRTPSTTPLSPSTPVPPITPGPFSSMPPGSFSFNRFTFPSPPNMEGSSSSVNLVTKPANNAVNGMESPDVNTKSSIESKAKLSGSSSSTEVNYRAFQASLSKSLDSERNSRDLTPVQENSNAQFLKSSINHISHNHCRSPSESSDTFDETLHVNKTTLETSSDAQSNLTNEVNHSCKMAKDGNPRMDSTHHQKQYTPSSMNIGVQHTSSSKTPKLQDASEIHLSHQTVRMNKCISFEEHTTRGQGHAMIRSVSADSATYAKIALEEVALKRSVDEIVNGCAKKHIFKGLEKGCLKRSHSFEPLITAHSLNNNSFDKDCIYPRYASPTVDVRLIDFAHSTHKGLADSVAYAGPDQGFLFGLHNLIHLLRDIAHEASTMERH</sequence>
<dbReference type="EMBL" id="KZ308547">
    <property type="protein sequence ID" value="KAG8231313.1"/>
    <property type="molecule type" value="Genomic_DNA"/>
</dbReference>
<feature type="compositionally biased region" description="Polar residues" evidence="5">
    <location>
        <begin position="517"/>
        <end position="536"/>
    </location>
</feature>
<evidence type="ECO:0000256" key="3">
    <source>
        <dbReference type="ARBA" id="ARBA00022777"/>
    </source>
</evidence>
<feature type="region of interest" description="Disordered" evidence="5">
    <location>
        <begin position="382"/>
        <end position="413"/>
    </location>
</feature>
<dbReference type="InterPro" id="IPR038286">
    <property type="entry name" value="IPK_sf"/>
</dbReference>
<dbReference type="EC" id="2.7.-.-" evidence="4"/>
<dbReference type="GO" id="GO:0032958">
    <property type="term" value="P:inositol phosphate biosynthetic process"/>
    <property type="evidence" value="ECO:0007669"/>
    <property type="project" value="InterPro"/>
</dbReference>
<reference evidence="6" key="2">
    <citation type="submission" date="2017-10" db="EMBL/GenBank/DDBJ databases">
        <title>Ladona fulva Genome sequencing and assembly.</title>
        <authorList>
            <person name="Murali S."/>
            <person name="Richards S."/>
            <person name="Bandaranaike D."/>
            <person name="Bellair M."/>
            <person name="Blankenburg K."/>
            <person name="Chao H."/>
            <person name="Dinh H."/>
            <person name="Doddapaneni H."/>
            <person name="Dugan-Rocha S."/>
            <person name="Elkadiri S."/>
            <person name="Gnanaolivu R."/>
            <person name="Hernandez B."/>
            <person name="Skinner E."/>
            <person name="Javaid M."/>
            <person name="Lee S."/>
            <person name="Li M."/>
            <person name="Ming W."/>
            <person name="Munidasa M."/>
            <person name="Muniz J."/>
            <person name="Nguyen L."/>
            <person name="Hughes D."/>
            <person name="Osuji N."/>
            <person name="Pu L.-L."/>
            <person name="Puazo M."/>
            <person name="Qu C."/>
            <person name="Quiroz J."/>
            <person name="Raj R."/>
            <person name="Weissenberger G."/>
            <person name="Xin Y."/>
            <person name="Zou X."/>
            <person name="Han Y."/>
            <person name="Worley K."/>
            <person name="Muzny D."/>
            <person name="Gibbs R."/>
        </authorList>
    </citation>
    <scope>NUCLEOTIDE SEQUENCE</scope>
    <source>
        <strain evidence="6">Sampled in the wild</strain>
    </source>
</reference>
<comment type="similarity">
    <text evidence="1 4">Belongs to the inositol phosphokinase (IPK) family.</text>
</comment>
<dbReference type="GO" id="GO:0046854">
    <property type="term" value="P:phosphatidylinositol phosphate biosynthetic process"/>
    <property type="evidence" value="ECO:0007669"/>
    <property type="project" value="TreeGrafter"/>
</dbReference>
<dbReference type="InterPro" id="IPR005522">
    <property type="entry name" value="IPK"/>
</dbReference>
<proteinExistence type="inferred from homology"/>
<dbReference type="GO" id="GO:0005634">
    <property type="term" value="C:nucleus"/>
    <property type="evidence" value="ECO:0007669"/>
    <property type="project" value="TreeGrafter"/>
</dbReference>
<feature type="compositionally biased region" description="Low complexity" evidence="5">
    <location>
        <begin position="397"/>
        <end position="411"/>
    </location>
</feature>
<dbReference type="OrthoDB" id="2573163at2759"/>
<keyword evidence="2 4" id="KW-0808">Transferase</keyword>
<feature type="compositionally biased region" description="Basic and acidic residues" evidence="5">
    <location>
        <begin position="501"/>
        <end position="513"/>
    </location>
</feature>
<comment type="caution">
    <text evidence="6">The sequence shown here is derived from an EMBL/GenBank/DDBJ whole genome shotgun (WGS) entry which is preliminary data.</text>
</comment>
<dbReference type="PANTHER" id="PTHR12400">
    <property type="entry name" value="INOSITOL POLYPHOSPHATE KINASE"/>
    <property type="match status" value="1"/>
</dbReference>
<name>A0A8K0KFD0_LADFU</name>
<dbReference type="PANTHER" id="PTHR12400:SF21">
    <property type="entry name" value="KINASE"/>
    <property type="match status" value="1"/>
</dbReference>
<evidence type="ECO:0000313" key="7">
    <source>
        <dbReference type="Proteomes" id="UP000792457"/>
    </source>
</evidence>
<dbReference type="Proteomes" id="UP000792457">
    <property type="component" value="Unassembled WGS sequence"/>
</dbReference>
<evidence type="ECO:0000256" key="4">
    <source>
        <dbReference type="RuleBase" id="RU363090"/>
    </source>
</evidence>
<protein>
    <recommendedName>
        <fullName evidence="4">Kinase</fullName>
        <ecNumber evidence="4">2.7.-.-</ecNumber>
    </recommendedName>
</protein>
<gene>
    <name evidence="6" type="ORF">J437_LFUL006969</name>
</gene>
<dbReference type="Pfam" id="PF03770">
    <property type="entry name" value="IPK"/>
    <property type="match status" value="2"/>
</dbReference>
<dbReference type="GO" id="GO:0000828">
    <property type="term" value="F:inositol hexakisphosphate kinase activity"/>
    <property type="evidence" value="ECO:0007669"/>
    <property type="project" value="TreeGrafter"/>
</dbReference>
<reference evidence="6" key="1">
    <citation type="submission" date="2013-04" db="EMBL/GenBank/DDBJ databases">
        <authorList>
            <person name="Qu J."/>
            <person name="Murali S.C."/>
            <person name="Bandaranaike D."/>
            <person name="Bellair M."/>
            <person name="Blankenburg K."/>
            <person name="Chao H."/>
            <person name="Dinh H."/>
            <person name="Doddapaneni H."/>
            <person name="Downs B."/>
            <person name="Dugan-Rocha S."/>
            <person name="Elkadiri S."/>
            <person name="Gnanaolivu R.D."/>
            <person name="Hernandez B."/>
            <person name="Javaid M."/>
            <person name="Jayaseelan J.C."/>
            <person name="Lee S."/>
            <person name="Li M."/>
            <person name="Ming W."/>
            <person name="Munidasa M."/>
            <person name="Muniz J."/>
            <person name="Nguyen L."/>
            <person name="Ongeri F."/>
            <person name="Osuji N."/>
            <person name="Pu L.-L."/>
            <person name="Puazo M."/>
            <person name="Qu C."/>
            <person name="Quiroz J."/>
            <person name="Raj R."/>
            <person name="Weissenberger G."/>
            <person name="Xin Y."/>
            <person name="Zou X."/>
            <person name="Han Y."/>
            <person name="Richards S."/>
            <person name="Worley K."/>
            <person name="Muzny D."/>
            <person name="Gibbs R."/>
        </authorList>
    </citation>
    <scope>NUCLEOTIDE SEQUENCE</scope>
    <source>
        <strain evidence="6">Sampled in the wild</strain>
    </source>
</reference>
<accession>A0A8K0KFD0</accession>
<organism evidence="6 7">
    <name type="scientific">Ladona fulva</name>
    <name type="common">Scarce chaser dragonfly</name>
    <name type="synonym">Libellula fulva</name>
    <dbReference type="NCBI Taxonomy" id="123851"/>
    <lineage>
        <taxon>Eukaryota</taxon>
        <taxon>Metazoa</taxon>
        <taxon>Ecdysozoa</taxon>
        <taxon>Arthropoda</taxon>
        <taxon>Hexapoda</taxon>
        <taxon>Insecta</taxon>
        <taxon>Pterygota</taxon>
        <taxon>Palaeoptera</taxon>
        <taxon>Odonata</taxon>
        <taxon>Epiprocta</taxon>
        <taxon>Anisoptera</taxon>
        <taxon>Libelluloidea</taxon>
        <taxon>Libellulidae</taxon>
        <taxon>Ladona</taxon>
    </lineage>
</organism>